<dbReference type="STRING" id="157652.A0A371F3H4"/>
<proteinExistence type="predicted"/>
<dbReference type="Proteomes" id="UP000257109">
    <property type="component" value="Unassembled WGS sequence"/>
</dbReference>
<gene>
    <name evidence="3" type="primary">MO3</name>
    <name evidence="3" type="ORF">CR513_47626</name>
</gene>
<evidence type="ECO:0000256" key="2">
    <source>
        <dbReference type="ARBA" id="ARBA00023033"/>
    </source>
</evidence>
<dbReference type="EMBL" id="QJKJ01010742">
    <property type="protein sequence ID" value="RDX72839.1"/>
    <property type="molecule type" value="Genomic_DNA"/>
</dbReference>
<keyword evidence="1" id="KW-0560">Oxidoreductase</keyword>
<evidence type="ECO:0000313" key="3">
    <source>
        <dbReference type="EMBL" id="RDX72839.1"/>
    </source>
</evidence>
<dbReference type="InterPro" id="IPR036188">
    <property type="entry name" value="FAD/NAD-bd_sf"/>
</dbReference>
<dbReference type="Gene3D" id="3.50.50.60">
    <property type="entry name" value="FAD/NAD(P)-binding domain"/>
    <property type="match status" value="1"/>
</dbReference>
<dbReference type="PANTHER" id="PTHR45934:SF20">
    <property type="entry name" value="MONOOXYGENASE 2-RELATED"/>
    <property type="match status" value="1"/>
</dbReference>
<comment type="caution">
    <text evidence="3">The sequence shown here is derived from an EMBL/GenBank/DDBJ whole genome shotgun (WGS) entry which is preliminary data.</text>
</comment>
<accession>A0A371F3H4</accession>
<dbReference type="PANTHER" id="PTHR45934">
    <property type="entry name" value="FAD/NAD(P)-BINDING OXIDOREDUCTASE FAMILY PROTEIN"/>
    <property type="match status" value="1"/>
</dbReference>
<sequence>MCIFMRRSGDTEVRCVRRQLMLEALANQLPSGTIRYLSKVAAIEESGFSKIVHLSDGTTIKTKIIKNEKKLK</sequence>
<dbReference type="OrthoDB" id="655030at2759"/>
<dbReference type="InterPro" id="IPR044560">
    <property type="entry name" value="MOase"/>
</dbReference>
<reference evidence="3" key="1">
    <citation type="submission" date="2018-05" db="EMBL/GenBank/DDBJ databases">
        <title>Draft genome of Mucuna pruriens seed.</title>
        <authorList>
            <person name="Nnadi N.E."/>
            <person name="Vos R."/>
            <person name="Hasami M.H."/>
            <person name="Devisetty U.K."/>
            <person name="Aguiy J.C."/>
        </authorList>
    </citation>
    <scope>NUCLEOTIDE SEQUENCE [LARGE SCALE GENOMIC DNA]</scope>
    <source>
        <strain evidence="3">JCA_2017</strain>
    </source>
</reference>
<dbReference type="AlphaFoldDB" id="A0A371F3H4"/>
<dbReference type="GO" id="GO:0004497">
    <property type="term" value="F:monooxygenase activity"/>
    <property type="evidence" value="ECO:0007669"/>
    <property type="project" value="UniProtKB-KW"/>
</dbReference>
<keyword evidence="2 3" id="KW-0503">Monooxygenase</keyword>
<feature type="non-terminal residue" evidence="3">
    <location>
        <position position="1"/>
    </location>
</feature>
<keyword evidence="4" id="KW-1185">Reference proteome</keyword>
<protein>
    <submittedName>
        <fullName evidence="3">Monooxygenase 3</fullName>
    </submittedName>
</protein>
<organism evidence="3 4">
    <name type="scientific">Mucuna pruriens</name>
    <name type="common">Velvet bean</name>
    <name type="synonym">Dolichos pruriens</name>
    <dbReference type="NCBI Taxonomy" id="157652"/>
    <lineage>
        <taxon>Eukaryota</taxon>
        <taxon>Viridiplantae</taxon>
        <taxon>Streptophyta</taxon>
        <taxon>Embryophyta</taxon>
        <taxon>Tracheophyta</taxon>
        <taxon>Spermatophyta</taxon>
        <taxon>Magnoliopsida</taxon>
        <taxon>eudicotyledons</taxon>
        <taxon>Gunneridae</taxon>
        <taxon>Pentapetalae</taxon>
        <taxon>rosids</taxon>
        <taxon>fabids</taxon>
        <taxon>Fabales</taxon>
        <taxon>Fabaceae</taxon>
        <taxon>Papilionoideae</taxon>
        <taxon>50 kb inversion clade</taxon>
        <taxon>NPAAA clade</taxon>
        <taxon>indigoferoid/millettioid clade</taxon>
        <taxon>Phaseoleae</taxon>
        <taxon>Mucuna</taxon>
    </lineage>
</organism>
<evidence type="ECO:0000256" key="1">
    <source>
        <dbReference type="ARBA" id="ARBA00023002"/>
    </source>
</evidence>
<evidence type="ECO:0000313" key="4">
    <source>
        <dbReference type="Proteomes" id="UP000257109"/>
    </source>
</evidence>
<name>A0A371F3H4_MUCPR</name>